<feature type="transmembrane region" description="Helical" evidence="1">
    <location>
        <begin position="105"/>
        <end position="125"/>
    </location>
</feature>
<feature type="signal peptide" evidence="2">
    <location>
        <begin position="1"/>
        <end position="26"/>
    </location>
</feature>
<keyword evidence="1" id="KW-1133">Transmembrane helix</keyword>
<dbReference type="AlphaFoldDB" id="A0A8H5LZ94"/>
<feature type="chain" id="PRO_5034139260" evidence="2">
    <location>
        <begin position="27"/>
        <end position="376"/>
    </location>
</feature>
<dbReference type="OrthoDB" id="10062838at2759"/>
<gene>
    <name evidence="3" type="ORF">D9758_000302</name>
</gene>
<dbReference type="InterPro" id="IPR026505">
    <property type="entry name" value="Solute_c_fam_35_mem_F3/F4"/>
</dbReference>
<name>A0A8H5LZ94_9AGAR</name>
<dbReference type="Proteomes" id="UP000559256">
    <property type="component" value="Unassembled WGS sequence"/>
</dbReference>
<accession>A0A8H5LZ94</accession>
<protein>
    <submittedName>
        <fullName evidence="3">Uncharacterized protein</fullName>
    </submittedName>
</protein>
<dbReference type="PANTHER" id="PTHR19346:SF4">
    <property type="entry name" value="SUGAR PHOSPHATE TRANSPORTER DOMAIN-CONTAINING PROTEIN"/>
    <property type="match status" value="1"/>
</dbReference>
<evidence type="ECO:0000256" key="1">
    <source>
        <dbReference type="SAM" id="Phobius"/>
    </source>
</evidence>
<feature type="transmembrane region" description="Helical" evidence="1">
    <location>
        <begin position="42"/>
        <end position="65"/>
    </location>
</feature>
<evidence type="ECO:0000313" key="4">
    <source>
        <dbReference type="Proteomes" id="UP000559256"/>
    </source>
</evidence>
<comment type="caution">
    <text evidence="3">The sequence shown here is derived from an EMBL/GenBank/DDBJ whole genome shotgun (WGS) entry which is preliminary data.</text>
</comment>
<reference evidence="3 4" key="1">
    <citation type="journal article" date="2020" name="ISME J.">
        <title>Uncovering the hidden diversity of litter-decomposition mechanisms in mushroom-forming fungi.</title>
        <authorList>
            <person name="Floudas D."/>
            <person name="Bentzer J."/>
            <person name="Ahren D."/>
            <person name="Johansson T."/>
            <person name="Persson P."/>
            <person name="Tunlid A."/>
        </authorList>
    </citation>
    <scope>NUCLEOTIDE SEQUENCE [LARGE SCALE GENOMIC DNA]</scope>
    <source>
        <strain evidence="3 4">CBS 291.85</strain>
    </source>
</reference>
<feature type="transmembrane region" description="Helical" evidence="1">
    <location>
        <begin position="350"/>
        <end position="373"/>
    </location>
</feature>
<feature type="transmembrane region" description="Helical" evidence="1">
    <location>
        <begin position="297"/>
        <end position="317"/>
    </location>
</feature>
<keyword evidence="4" id="KW-1185">Reference proteome</keyword>
<feature type="transmembrane region" description="Helical" evidence="1">
    <location>
        <begin position="324"/>
        <end position="344"/>
    </location>
</feature>
<dbReference type="PANTHER" id="PTHR19346">
    <property type="entry name" value="SUGAR PHOSPHATE TRANSPORTER DOMAIN-CONTAINING PROTEIN"/>
    <property type="match status" value="1"/>
</dbReference>
<evidence type="ECO:0000313" key="3">
    <source>
        <dbReference type="EMBL" id="KAF5375022.1"/>
    </source>
</evidence>
<keyword evidence="2" id="KW-0732">Signal</keyword>
<sequence>MSSPSQVGKLTIFVFTITLLSFVVESQLTQYVQTTLSYSQPYFIFYLVHSCFMLAFPCHLLYLALTTGRPTSTYLKSLKLAVIDHFSPRRSVGSLEAAQFPWYRFAFLIIAVTAAVTVPALLWFIAMTLSSVTDVTAIWNTNAFFAYVLSVKVFGLKWETRKLVVYGGSTAEEAPPSSEAASHPHSPSEPSMPLLGDLLTFIASIGYAGYQVHYKKYAALAEPEDTIDDHYEPLPDPEHPPNASTDDALPPLPYGLYSNMMTFAIGFCTMVLLWIPLPILHWFNVEPFSLPNDLKTTGAILCIIVSGSIFNAGFMILLASLGPIITSVGGLLTIVLVFISDVVLGNTDALTIWTVVGSATIVAAFGVLAYDILYKR</sequence>
<organism evidence="3 4">
    <name type="scientific">Tetrapyrgos nigripes</name>
    <dbReference type="NCBI Taxonomy" id="182062"/>
    <lineage>
        <taxon>Eukaryota</taxon>
        <taxon>Fungi</taxon>
        <taxon>Dikarya</taxon>
        <taxon>Basidiomycota</taxon>
        <taxon>Agaricomycotina</taxon>
        <taxon>Agaricomycetes</taxon>
        <taxon>Agaricomycetidae</taxon>
        <taxon>Agaricales</taxon>
        <taxon>Marasmiineae</taxon>
        <taxon>Marasmiaceae</taxon>
        <taxon>Tetrapyrgos</taxon>
    </lineage>
</organism>
<keyword evidence="1" id="KW-0812">Transmembrane</keyword>
<evidence type="ECO:0000256" key="2">
    <source>
        <dbReference type="SAM" id="SignalP"/>
    </source>
</evidence>
<proteinExistence type="predicted"/>
<dbReference type="EMBL" id="JAACJM010000001">
    <property type="protein sequence ID" value="KAF5375022.1"/>
    <property type="molecule type" value="Genomic_DNA"/>
</dbReference>
<feature type="transmembrane region" description="Helical" evidence="1">
    <location>
        <begin position="256"/>
        <end position="277"/>
    </location>
</feature>
<keyword evidence="1" id="KW-0472">Membrane</keyword>
<feature type="transmembrane region" description="Helical" evidence="1">
    <location>
        <begin position="137"/>
        <end position="155"/>
    </location>
</feature>